<dbReference type="EMBL" id="CM055760">
    <property type="protein sequence ID" value="KAJ7986735.1"/>
    <property type="molecule type" value="Genomic_DNA"/>
</dbReference>
<protein>
    <submittedName>
        <fullName evidence="1">Uncharacterized protein</fullName>
    </submittedName>
</protein>
<proteinExistence type="predicted"/>
<reference evidence="1" key="1">
    <citation type="submission" date="2021-05" db="EMBL/GenBank/DDBJ databases">
        <authorList>
            <person name="Pan Q."/>
            <person name="Jouanno E."/>
            <person name="Zahm M."/>
            <person name="Klopp C."/>
            <person name="Cabau C."/>
            <person name="Louis A."/>
            <person name="Berthelot C."/>
            <person name="Parey E."/>
            <person name="Roest Crollius H."/>
            <person name="Montfort J."/>
            <person name="Robinson-Rechavi M."/>
            <person name="Bouchez O."/>
            <person name="Lampietro C."/>
            <person name="Lopez Roques C."/>
            <person name="Donnadieu C."/>
            <person name="Postlethwait J."/>
            <person name="Bobe J."/>
            <person name="Dillon D."/>
            <person name="Chandos A."/>
            <person name="von Hippel F."/>
            <person name="Guiguen Y."/>
        </authorList>
    </citation>
    <scope>NUCLEOTIDE SEQUENCE</scope>
    <source>
        <strain evidence="1">YG-Jan2019</strain>
    </source>
</reference>
<gene>
    <name evidence="1" type="ORF">DPEC_G00331480</name>
</gene>
<comment type="caution">
    <text evidence="1">The sequence shown here is derived from an EMBL/GenBank/DDBJ whole genome shotgun (WGS) entry which is preliminary data.</text>
</comment>
<organism evidence="1 2">
    <name type="scientific">Dallia pectoralis</name>
    <name type="common">Alaska blackfish</name>
    <dbReference type="NCBI Taxonomy" id="75939"/>
    <lineage>
        <taxon>Eukaryota</taxon>
        <taxon>Metazoa</taxon>
        <taxon>Chordata</taxon>
        <taxon>Craniata</taxon>
        <taxon>Vertebrata</taxon>
        <taxon>Euteleostomi</taxon>
        <taxon>Actinopterygii</taxon>
        <taxon>Neopterygii</taxon>
        <taxon>Teleostei</taxon>
        <taxon>Protacanthopterygii</taxon>
        <taxon>Esociformes</taxon>
        <taxon>Umbridae</taxon>
        <taxon>Dallia</taxon>
    </lineage>
</organism>
<keyword evidence="2" id="KW-1185">Reference proteome</keyword>
<accession>A0ACC2F624</accession>
<evidence type="ECO:0000313" key="1">
    <source>
        <dbReference type="EMBL" id="KAJ7986735.1"/>
    </source>
</evidence>
<sequence>MLQISGGDEAEAGAQTVCGNSRNRDNNRTGAGHRAAGVGCAKGPDPPRAHTAPRELVGSVVDRGGASETTAKGTGLAESAGKEDPVELDSSLAL</sequence>
<evidence type="ECO:0000313" key="2">
    <source>
        <dbReference type="Proteomes" id="UP001157502"/>
    </source>
</evidence>
<name>A0ACC2F624_DALPE</name>
<dbReference type="Proteomes" id="UP001157502">
    <property type="component" value="Chromosome 33"/>
</dbReference>